<accession>A0A165GF47</accession>
<evidence type="ECO:0000256" key="2">
    <source>
        <dbReference type="SAM" id="Phobius"/>
    </source>
</evidence>
<name>A0A165GF47_EXIGL</name>
<dbReference type="EMBL" id="KV426049">
    <property type="protein sequence ID" value="KZV90426.1"/>
    <property type="molecule type" value="Genomic_DNA"/>
</dbReference>
<feature type="transmembrane region" description="Helical" evidence="2">
    <location>
        <begin position="234"/>
        <end position="253"/>
    </location>
</feature>
<evidence type="ECO:0000256" key="1">
    <source>
        <dbReference type="SAM" id="MobiDB-lite"/>
    </source>
</evidence>
<sequence>MATQPNEVAAYDDAEKGTGTIILPPRAAVSLSPPKDEKEKDPSVFASPPEKKKVDAATAPPAKPAARPKRKVPRWVLWSLWFNTYRKFFTFCFTLNCVGIVLAETGHFPYAIDHLGSMLLGNLLFAILMRNEIFGRILYWFVNTFFAKWTPLKFRLGCTSVLQHLGGIHSGCALSGCLWLVMKVVDIFRNHQVNHDAILVMGVITNLAVLVSVLSAFPWVRNTHHNVFERHHRFIGWLGLACTWVFVILGNSYDPDTRQWDPSGFHLMSTQEFWFAAGMTVLIMLPWIFVREVPVEIEIPSPKVAILRFERGMQQGLLARVSRSSIMEYHAFGIISEGTHAKYHYLICGVQGDFTRSLVNDPPKTLWTRELKFAGVSNTSTLYHRGVRICTGTGIGAALSTCLQSPNWFLIWIGSDQEKTFGPTISGLIHRHIGPERLMLWDSKLRGGRPDTMKILKEAYYGWNAEVVFITSNYIGNSEIMQGCKEEGIPAFGTLWDF</sequence>
<feature type="transmembrane region" description="Helical" evidence="2">
    <location>
        <begin position="88"/>
        <end position="112"/>
    </location>
</feature>
<dbReference type="InterPro" id="IPR052979">
    <property type="entry name" value="Adenylate-forming_domain"/>
</dbReference>
<feature type="transmembrane region" description="Helical" evidence="2">
    <location>
        <begin position="273"/>
        <end position="290"/>
    </location>
</feature>
<evidence type="ECO:0000313" key="3">
    <source>
        <dbReference type="EMBL" id="KZV90426.1"/>
    </source>
</evidence>
<dbReference type="OrthoDB" id="3142841at2759"/>
<keyword evidence="2" id="KW-1133">Transmembrane helix</keyword>
<dbReference type="Proteomes" id="UP000077266">
    <property type="component" value="Unassembled WGS sequence"/>
</dbReference>
<feature type="transmembrane region" description="Helical" evidence="2">
    <location>
        <begin position="197"/>
        <end position="219"/>
    </location>
</feature>
<feature type="region of interest" description="Disordered" evidence="1">
    <location>
        <begin position="24"/>
        <end position="66"/>
    </location>
</feature>
<dbReference type="PANTHER" id="PTHR33927">
    <property type="entry name" value="TRANSMEMBRANE PROTEIN"/>
    <property type="match status" value="1"/>
</dbReference>
<keyword evidence="2" id="KW-0812">Transmembrane</keyword>
<feature type="transmembrane region" description="Helical" evidence="2">
    <location>
        <begin position="162"/>
        <end position="185"/>
    </location>
</feature>
<dbReference type="AlphaFoldDB" id="A0A165GF47"/>
<protein>
    <recommendedName>
        <fullName evidence="5">Non-ribosomal peptide synthetase</fullName>
    </recommendedName>
</protein>
<dbReference type="InParanoid" id="A0A165GF47"/>
<gene>
    <name evidence="3" type="ORF">EXIGLDRAFT_750655</name>
</gene>
<organism evidence="3 4">
    <name type="scientific">Exidia glandulosa HHB12029</name>
    <dbReference type="NCBI Taxonomy" id="1314781"/>
    <lineage>
        <taxon>Eukaryota</taxon>
        <taxon>Fungi</taxon>
        <taxon>Dikarya</taxon>
        <taxon>Basidiomycota</taxon>
        <taxon>Agaricomycotina</taxon>
        <taxon>Agaricomycetes</taxon>
        <taxon>Auriculariales</taxon>
        <taxon>Exidiaceae</taxon>
        <taxon>Exidia</taxon>
    </lineage>
</organism>
<dbReference type="PANTHER" id="PTHR33927:SF1">
    <property type="entry name" value="TRANSMEMBRANE PROTEIN"/>
    <property type="match status" value="1"/>
</dbReference>
<dbReference type="STRING" id="1314781.A0A165GF47"/>
<evidence type="ECO:0008006" key="5">
    <source>
        <dbReference type="Google" id="ProtNLM"/>
    </source>
</evidence>
<keyword evidence="2" id="KW-0472">Membrane</keyword>
<keyword evidence="4" id="KW-1185">Reference proteome</keyword>
<reference evidence="3 4" key="1">
    <citation type="journal article" date="2016" name="Mol. Biol. Evol.">
        <title>Comparative Genomics of Early-Diverging Mushroom-Forming Fungi Provides Insights into the Origins of Lignocellulose Decay Capabilities.</title>
        <authorList>
            <person name="Nagy L.G."/>
            <person name="Riley R."/>
            <person name="Tritt A."/>
            <person name="Adam C."/>
            <person name="Daum C."/>
            <person name="Floudas D."/>
            <person name="Sun H."/>
            <person name="Yadav J.S."/>
            <person name="Pangilinan J."/>
            <person name="Larsson K.H."/>
            <person name="Matsuura K."/>
            <person name="Barry K."/>
            <person name="Labutti K."/>
            <person name="Kuo R."/>
            <person name="Ohm R.A."/>
            <person name="Bhattacharya S.S."/>
            <person name="Shirouzu T."/>
            <person name="Yoshinaga Y."/>
            <person name="Martin F.M."/>
            <person name="Grigoriev I.V."/>
            <person name="Hibbett D.S."/>
        </authorList>
    </citation>
    <scope>NUCLEOTIDE SEQUENCE [LARGE SCALE GENOMIC DNA]</scope>
    <source>
        <strain evidence="3 4">HHB12029</strain>
    </source>
</reference>
<evidence type="ECO:0000313" key="4">
    <source>
        <dbReference type="Proteomes" id="UP000077266"/>
    </source>
</evidence>
<feature type="transmembrane region" description="Helical" evidence="2">
    <location>
        <begin position="119"/>
        <end position="142"/>
    </location>
</feature>
<proteinExistence type="predicted"/>